<evidence type="ECO:0000313" key="7">
    <source>
        <dbReference type="Proteomes" id="UP000247409"/>
    </source>
</evidence>
<reference evidence="6 7" key="1">
    <citation type="journal article" date="2018" name="Mol. Biol. Evol.">
        <title>Analysis of the draft genome of the red seaweed Gracilariopsis chorda provides insights into genome size evolution in Rhodophyta.</title>
        <authorList>
            <person name="Lee J."/>
            <person name="Yang E.C."/>
            <person name="Graf L."/>
            <person name="Yang J.H."/>
            <person name="Qiu H."/>
            <person name="Zel Zion U."/>
            <person name="Chan C.X."/>
            <person name="Stephens T.G."/>
            <person name="Weber A.P.M."/>
            <person name="Boo G.H."/>
            <person name="Boo S.M."/>
            <person name="Kim K.M."/>
            <person name="Shin Y."/>
            <person name="Jung M."/>
            <person name="Lee S.J."/>
            <person name="Yim H.S."/>
            <person name="Lee J.H."/>
            <person name="Bhattacharya D."/>
            <person name="Yoon H.S."/>
        </authorList>
    </citation>
    <scope>NUCLEOTIDE SEQUENCE [LARGE SCALE GENOMIC DNA]</scope>
    <source>
        <strain evidence="6 7">SKKU-2015</strain>
        <tissue evidence="6">Whole body</tissue>
    </source>
</reference>
<keyword evidence="2" id="KW-0677">Repeat</keyword>
<dbReference type="PANTHER" id="PTHR44019">
    <property type="entry name" value="WD REPEAT-CONTAINING PROTEIN 55"/>
    <property type="match status" value="1"/>
</dbReference>
<name>A0A2V3IKW8_9FLOR</name>
<evidence type="ECO:0000256" key="4">
    <source>
        <dbReference type="SAM" id="Coils"/>
    </source>
</evidence>
<dbReference type="InterPro" id="IPR011047">
    <property type="entry name" value="Quinoprotein_ADH-like_sf"/>
</dbReference>
<feature type="repeat" description="WD" evidence="3">
    <location>
        <begin position="1044"/>
        <end position="1085"/>
    </location>
</feature>
<dbReference type="SUPFAM" id="SSF52540">
    <property type="entry name" value="P-loop containing nucleoside triphosphate hydrolases"/>
    <property type="match status" value="1"/>
</dbReference>
<evidence type="ECO:0000256" key="2">
    <source>
        <dbReference type="ARBA" id="ARBA00022737"/>
    </source>
</evidence>
<dbReference type="Gene3D" id="3.40.50.300">
    <property type="entry name" value="P-loop containing nucleotide triphosphate hydrolases"/>
    <property type="match status" value="1"/>
</dbReference>
<dbReference type="PROSITE" id="PS00678">
    <property type="entry name" value="WD_REPEATS_1"/>
    <property type="match status" value="4"/>
</dbReference>
<dbReference type="InterPro" id="IPR050505">
    <property type="entry name" value="WDR55/POC1"/>
</dbReference>
<dbReference type="PRINTS" id="PR00364">
    <property type="entry name" value="DISEASERSIST"/>
</dbReference>
<keyword evidence="4" id="KW-0175">Coiled coil</keyword>
<dbReference type="Pfam" id="PF00931">
    <property type="entry name" value="NB-ARC"/>
    <property type="match status" value="1"/>
</dbReference>
<organism evidence="6 7">
    <name type="scientific">Gracilariopsis chorda</name>
    <dbReference type="NCBI Taxonomy" id="448386"/>
    <lineage>
        <taxon>Eukaryota</taxon>
        <taxon>Rhodophyta</taxon>
        <taxon>Florideophyceae</taxon>
        <taxon>Rhodymeniophycidae</taxon>
        <taxon>Gracilariales</taxon>
        <taxon>Gracilariaceae</taxon>
        <taxon>Gracilariopsis</taxon>
    </lineage>
</organism>
<dbReference type="Pfam" id="PF00400">
    <property type="entry name" value="WD40"/>
    <property type="match status" value="6"/>
</dbReference>
<feature type="coiled-coil region" evidence="4">
    <location>
        <begin position="34"/>
        <end position="97"/>
    </location>
</feature>
<sequence>MGEAAVAGVSKGADKLESYFKKCFERRDLVADNKTMLRDLLHEYENTLKDINEAENSRLHDIDSVDNTIHRRLGEFKERLEARLEDLRSRTEQVEEANWMSRVKRMRRVMEECQALVTEAREYYETSVRPALERTEDVDSGRDRYIVGSNVPPNPPRLTLDYSSTVTCEGSLKAEILSCVQSSSRIVGVMASGLGGVGKTCALRGLADEKGIQDVFPDGILFIQLGNDSVLPDIIKGIAECVKQTGGRRLCRTIQGAKTVEEACDEARQWFEGRKCLFLVDDIWEVNGITPYELRKLGRMLNKKSLLVFTSRSKGFMEGVDKNVLFKEREDEELAQRMLMNHASIGNYTDLNSSNREAVKGILEICQGLPLALGIAGATVRSYCGSDMNDQDAWSNYYHDLKSKAKSIASGSTKLYGPLRRIVDRSLEVLDLESRFEKTFEDMFQGFCVLQRQQSVRGSMLQKLWNVDDLGGAVEIAELFESVSLIRMMRKKENEFSIQVHDLVLEIANEMASGSRKTEWLKTLLKNYIPKERTASTETEIEATSEGRGMFTPWWEVEDDGFIHDNVCRVLHAAGETKEVVWLLERAQWMVMRLQKSGISGVEQDLAIGIQVAKGSGDEEAELVRYLRLIGSAARMSFIHVVENAYEAWFQMYGRVIWHARQCERTRRFACEVEECAPRPWVKPSVGVLNEAGGPMTESFRTDDFSSILDLCHCGDVIRVLWVPLYRSLFVTEYNRIHGNRKTYELGSAVTESKLYGGRGSSGRNNVLPWSRGCRCGAFSGNLKNLVSGHDDGRVVVWDIDSGYKVDHSVECPASILRRIFQWVCVILGGYGANYATCAAISGDGRTVVFGSKHGRVYIWDIHNHEAAGHPFEIMTVYKQVRGFDVSFDGKRILCRINSSTTPIYAWDRDIGGEIAVPAEMQKDDVTCVAISRDGGRVVSGSEDGTIRMWNMNSTGGSVQTMRGHTRILKYVAFSANGRRFISAATDKTVCVWDAEKCVMITQPLELEGGGRAAVSADGNEVVTSRYNTIRVFKMQNADTADGPGRYTGRVNCVAYCGRGSKVVSGCTDGCVRLWDAESGDRIGQPLAAHTDAVECVAVSADANRIVSASRDGTVRVWDANSGEAVAEHLAGVGCFGYEAVNDDGTRVVFSFEKRVDVWDVDSGRVTTVTRDAQIFTCVAMSSDGARIAFCPSYHSVVVWDVRARQRVRSPLDGHTDKVRLAFSGDGTRLVSGSDDRTVRVWDVASGEAIGHPFVHDCRVVHVQSDVGGATVASYDIRGHGRLWDVKLGKCVMTSSDPKWTSTLHRLGVARLQWLFWEDAVTENVASTSAEQQQVLESIYGEDRAVVPVGDVYFSRKHGSSFWPFCKLVK</sequence>
<evidence type="ECO:0000256" key="1">
    <source>
        <dbReference type="ARBA" id="ARBA00022574"/>
    </source>
</evidence>
<comment type="caution">
    <text evidence="6">The sequence shown here is derived from an EMBL/GenBank/DDBJ whole genome shotgun (WGS) entry which is preliminary data.</text>
</comment>
<feature type="repeat" description="WD" evidence="3">
    <location>
        <begin position="778"/>
        <end position="808"/>
    </location>
</feature>
<protein>
    <submittedName>
        <fullName evidence="6">Vegetative incompatibility protein HET-E-1</fullName>
    </submittedName>
</protein>
<dbReference type="PANTHER" id="PTHR44019:SF8">
    <property type="entry name" value="POC1 CENTRIOLAR PROTEIN HOMOLOG"/>
    <property type="match status" value="1"/>
</dbReference>
<evidence type="ECO:0000313" key="6">
    <source>
        <dbReference type="EMBL" id="PXF42703.1"/>
    </source>
</evidence>
<dbReference type="GO" id="GO:0043531">
    <property type="term" value="F:ADP binding"/>
    <property type="evidence" value="ECO:0007669"/>
    <property type="project" value="InterPro"/>
</dbReference>
<keyword evidence="7" id="KW-1185">Reference proteome</keyword>
<dbReference type="Gene3D" id="2.130.10.10">
    <property type="entry name" value="YVTN repeat-like/Quinoprotein amine dehydrogenase"/>
    <property type="match status" value="4"/>
</dbReference>
<dbReference type="PROSITE" id="PS50294">
    <property type="entry name" value="WD_REPEATS_REGION"/>
    <property type="match status" value="4"/>
</dbReference>
<dbReference type="InterPro" id="IPR015943">
    <property type="entry name" value="WD40/YVTN_repeat-like_dom_sf"/>
</dbReference>
<feature type="repeat" description="WD" evidence="3">
    <location>
        <begin position="962"/>
        <end position="994"/>
    </location>
</feature>
<accession>A0A2V3IKW8</accession>
<feature type="repeat" description="WD" evidence="3">
    <location>
        <begin position="919"/>
        <end position="954"/>
    </location>
</feature>
<dbReference type="SUPFAM" id="SSF63829">
    <property type="entry name" value="Calcium-dependent phosphotriesterase"/>
    <property type="match status" value="1"/>
</dbReference>
<proteinExistence type="predicted"/>
<dbReference type="InterPro" id="IPR019775">
    <property type="entry name" value="WD40_repeat_CS"/>
</dbReference>
<dbReference type="InterPro" id="IPR027417">
    <property type="entry name" value="P-loop_NTPase"/>
</dbReference>
<gene>
    <name evidence="6" type="ORF">BWQ96_07589</name>
</gene>
<feature type="repeat" description="WD" evidence="3">
    <location>
        <begin position="1087"/>
        <end position="1128"/>
    </location>
</feature>
<dbReference type="EMBL" id="NBIV01000153">
    <property type="protein sequence ID" value="PXF42703.1"/>
    <property type="molecule type" value="Genomic_DNA"/>
</dbReference>
<dbReference type="InterPro" id="IPR002182">
    <property type="entry name" value="NB-ARC"/>
</dbReference>
<dbReference type="InterPro" id="IPR036388">
    <property type="entry name" value="WH-like_DNA-bd_sf"/>
</dbReference>
<dbReference type="PROSITE" id="PS50082">
    <property type="entry name" value="WD_REPEATS_2"/>
    <property type="match status" value="6"/>
</dbReference>
<keyword evidence="1 3" id="KW-0853">WD repeat</keyword>
<dbReference type="SUPFAM" id="SSF50998">
    <property type="entry name" value="Quinoprotein alcohol dehydrogenase-like"/>
    <property type="match status" value="1"/>
</dbReference>
<dbReference type="Proteomes" id="UP000247409">
    <property type="component" value="Unassembled WGS sequence"/>
</dbReference>
<dbReference type="GO" id="GO:0005829">
    <property type="term" value="C:cytosol"/>
    <property type="evidence" value="ECO:0007669"/>
    <property type="project" value="UniProtKB-ARBA"/>
</dbReference>
<dbReference type="STRING" id="448386.A0A2V3IKW8"/>
<feature type="repeat" description="WD" evidence="3">
    <location>
        <begin position="1221"/>
        <end position="1252"/>
    </location>
</feature>
<evidence type="ECO:0000256" key="3">
    <source>
        <dbReference type="PROSITE-ProRule" id="PRU00221"/>
    </source>
</evidence>
<feature type="domain" description="NB-ARC" evidence="5">
    <location>
        <begin position="189"/>
        <end position="320"/>
    </location>
</feature>
<dbReference type="InterPro" id="IPR020472">
    <property type="entry name" value="WD40_PAC1"/>
</dbReference>
<dbReference type="CDD" id="cd00200">
    <property type="entry name" value="WD40"/>
    <property type="match status" value="1"/>
</dbReference>
<evidence type="ECO:0000259" key="5">
    <source>
        <dbReference type="Pfam" id="PF00931"/>
    </source>
</evidence>
<dbReference type="InterPro" id="IPR001680">
    <property type="entry name" value="WD40_rpt"/>
</dbReference>
<dbReference type="InterPro" id="IPR042197">
    <property type="entry name" value="Apaf_helical"/>
</dbReference>
<dbReference type="SMART" id="SM00320">
    <property type="entry name" value="WD40"/>
    <property type="match status" value="8"/>
</dbReference>
<dbReference type="PRINTS" id="PR00320">
    <property type="entry name" value="GPROTEINBRPT"/>
</dbReference>
<dbReference type="Gene3D" id="1.10.10.10">
    <property type="entry name" value="Winged helix-like DNA-binding domain superfamily/Winged helix DNA-binding domain"/>
    <property type="match status" value="1"/>
</dbReference>
<dbReference type="Gene3D" id="1.10.8.430">
    <property type="entry name" value="Helical domain of apoptotic protease-activating factors"/>
    <property type="match status" value="1"/>
</dbReference>